<dbReference type="GO" id="GO:0000981">
    <property type="term" value="F:DNA-binding transcription factor activity, RNA polymerase II-specific"/>
    <property type="evidence" value="ECO:0007669"/>
    <property type="project" value="UniProtKB-UniRule"/>
</dbReference>
<evidence type="ECO:0000256" key="4">
    <source>
        <dbReference type="ARBA" id="ARBA00023155"/>
    </source>
</evidence>
<protein>
    <recommendedName>
        <fullName evidence="10">Homeobox-leucine zipper protein</fullName>
    </recommendedName>
    <alternativeName>
        <fullName evidence="10">HD-ZIP protein</fullName>
    </alternativeName>
    <alternativeName>
        <fullName evidence="10">Homeodomain transcription factor</fullName>
    </alternativeName>
</protein>
<comment type="caution">
    <text evidence="13">The sequence shown here is derived from an EMBL/GenBank/DDBJ whole genome shotgun (WGS) entry which is preliminary data.</text>
</comment>
<dbReference type="FunFam" id="1.10.10.60:FF:000159">
    <property type="entry name" value="Homeobox-leucine zipper protein HAT5"/>
    <property type="match status" value="1"/>
</dbReference>
<keyword evidence="3 8" id="KW-0238">DNA-binding</keyword>
<evidence type="ECO:0000259" key="12">
    <source>
        <dbReference type="PROSITE" id="PS50071"/>
    </source>
</evidence>
<dbReference type="Proteomes" id="UP001180020">
    <property type="component" value="Unassembled WGS sequence"/>
</dbReference>
<dbReference type="PANTHER" id="PTHR24326">
    <property type="entry name" value="HOMEOBOX-LEUCINE ZIPPER PROTEIN"/>
    <property type="match status" value="1"/>
</dbReference>
<reference evidence="13" key="2">
    <citation type="submission" date="2023-06" db="EMBL/GenBank/DDBJ databases">
        <authorList>
            <person name="Ma L."/>
            <person name="Liu K.-W."/>
            <person name="Li Z."/>
            <person name="Hsiao Y.-Y."/>
            <person name="Qi Y."/>
            <person name="Fu T."/>
            <person name="Tang G."/>
            <person name="Zhang D."/>
            <person name="Sun W.-H."/>
            <person name="Liu D.-K."/>
            <person name="Li Y."/>
            <person name="Chen G.-Z."/>
            <person name="Liu X.-D."/>
            <person name="Liao X.-Y."/>
            <person name="Jiang Y.-T."/>
            <person name="Yu X."/>
            <person name="Hao Y."/>
            <person name="Huang J."/>
            <person name="Zhao X.-W."/>
            <person name="Ke S."/>
            <person name="Chen Y.-Y."/>
            <person name="Wu W.-L."/>
            <person name="Hsu J.-L."/>
            <person name="Lin Y.-F."/>
            <person name="Huang M.-D."/>
            <person name="Li C.-Y."/>
            <person name="Huang L."/>
            <person name="Wang Z.-W."/>
            <person name="Zhao X."/>
            <person name="Zhong W.-Y."/>
            <person name="Peng D.-H."/>
            <person name="Ahmad S."/>
            <person name="Lan S."/>
            <person name="Zhang J.-S."/>
            <person name="Tsai W.-C."/>
            <person name="Van De Peer Y."/>
            <person name="Liu Z.-J."/>
        </authorList>
    </citation>
    <scope>NUCLEOTIDE SEQUENCE</scope>
    <source>
        <strain evidence="13">CP</strain>
        <tissue evidence="13">Leaves</tissue>
    </source>
</reference>
<evidence type="ECO:0000256" key="3">
    <source>
        <dbReference type="ARBA" id="ARBA00023125"/>
    </source>
</evidence>
<dbReference type="Gene3D" id="1.10.10.60">
    <property type="entry name" value="Homeodomain-like"/>
    <property type="match status" value="1"/>
</dbReference>
<keyword evidence="2 10" id="KW-0805">Transcription regulation</keyword>
<evidence type="ECO:0000256" key="1">
    <source>
        <dbReference type="ARBA" id="ARBA00004123"/>
    </source>
</evidence>
<evidence type="ECO:0000313" key="13">
    <source>
        <dbReference type="EMBL" id="KAK1315878.1"/>
    </source>
</evidence>
<comment type="function">
    <text evidence="10">Transcription factor.</text>
</comment>
<dbReference type="InterPro" id="IPR017970">
    <property type="entry name" value="Homeobox_CS"/>
</dbReference>
<comment type="similarity">
    <text evidence="7 10">Belongs to the HD-ZIP homeobox family. Class I subfamily.</text>
</comment>
<evidence type="ECO:0000256" key="6">
    <source>
        <dbReference type="ARBA" id="ARBA00023242"/>
    </source>
</evidence>
<dbReference type="GO" id="GO:0042802">
    <property type="term" value="F:identical protein binding"/>
    <property type="evidence" value="ECO:0007669"/>
    <property type="project" value="UniProtKB-ARBA"/>
</dbReference>
<proteinExistence type="inferred from homology"/>
<dbReference type="SUPFAM" id="SSF46689">
    <property type="entry name" value="Homeodomain-like"/>
    <property type="match status" value="1"/>
</dbReference>
<dbReference type="InterPro" id="IPR003106">
    <property type="entry name" value="Leu_zip_homeo"/>
</dbReference>
<dbReference type="PRINTS" id="PR00031">
    <property type="entry name" value="HTHREPRESSR"/>
</dbReference>
<dbReference type="EMBL" id="JAUJYO010000005">
    <property type="protein sequence ID" value="KAK1315878.1"/>
    <property type="molecule type" value="Genomic_DNA"/>
</dbReference>
<dbReference type="Pfam" id="PF02183">
    <property type="entry name" value="HALZ"/>
    <property type="match status" value="1"/>
</dbReference>
<dbReference type="PANTHER" id="PTHR24326:SF497">
    <property type="entry name" value="HOMEOBOX-LEUCINE ZIPPER PROTEIN HAT5"/>
    <property type="match status" value="1"/>
</dbReference>
<keyword evidence="6 8" id="KW-0539">Nucleus</keyword>
<evidence type="ECO:0000256" key="5">
    <source>
        <dbReference type="ARBA" id="ARBA00023163"/>
    </source>
</evidence>
<comment type="subcellular location">
    <subcellularLocation>
        <location evidence="1 8 9">Nucleus</location>
    </subcellularLocation>
</comment>
<evidence type="ECO:0000256" key="8">
    <source>
        <dbReference type="PROSITE-ProRule" id="PRU00108"/>
    </source>
</evidence>
<dbReference type="PROSITE" id="PS50071">
    <property type="entry name" value="HOMEOBOX_2"/>
    <property type="match status" value="1"/>
</dbReference>
<keyword evidence="5 10" id="KW-0804">Transcription</keyword>
<dbReference type="InterPro" id="IPR045224">
    <property type="entry name" value="HDZip_class_I_plant"/>
</dbReference>
<evidence type="ECO:0000256" key="2">
    <source>
        <dbReference type="ARBA" id="ARBA00023015"/>
    </source>
</evidence>
<dbReference type="InterPro" id="IPR009057">
    <property type="entry name" value="Homeodomain-like_sf"/>
</dbReference>
<feature type="region of interest" description="Disordered" evidence="11">
    <location>
        <begin position="218"/>
        <end position="243"/>
    </location>
</feature>
<feature type="domain" description="Homeobox" evidence="12">
    <location>
        <begin position="60"/>
        <end position="120"/>
    </location>
</feature>
<sequence>MDSGRLIFDPSCGDGNMLIIGNGGYVFRGGRSAMNMEEGSKRRPFFTSPDEFIEEEYYDEQLPEKKRRLTAEQVHLLERSFETENKLEPERKTQLAKKLGLQPRQVAVWFQNRRARWKTKQLEKDFDLLKSSYDSLLSDYDTVSKENDLLRSKIAMITENLNGKEPTNVMTEEKAVPTTGDRISTGSSGGSAVMDVEEGPQLMADSDESYFPRDHELGPIGGVGGDCGAHSEEGDDGSDNGGYLTDVLAAAERRHQEEEVQVGWWEWSEKVL</sequence>
<dbReference type="InterPro" id="IPR000047">
    <property type="entry name" value="HTH_motif"/>
</dbReference>
<dbReference type="SMART" id="SM00389">
    <property type="entry name" value="HOX"/>
    <property type="match status" value="1"/>
</dbReference>
<dbReference type="PROSITE" id="PS00027">
    <property type="entry name" value="HOMEOBOX_1"/>
    <property type="match status" value="1"/>
</dbReference>
<name>A0AAV9EUL8_ACOCL</name>
<evidence type="ECO:0000256" key="11">
    <source>
        <dbReference type="SAM" id="MobiDB-lite"/>
    </source>
</evidence>
<evidence type="ECO:0000256" key="9">
    <source>
        <dbReference type="RuleBase" id="RU000682"/>
    </source>
</evidence>
<feature type="region of interest" description="Disordered" evidence="11">
    <location>
        <begin position="173"/>
        <end position="193"/>
    </location>
</feature>
<dbReference type="Pfam" id="PF00046">
    <property type="entry name" value="Homeodomain"/>
    <property type="match status" value="1"/>
</dbReference>
<dbReference type="GO" id="GO:0045893">
    <property type="term" value="P:positive regulation of DNA-templated transcription"/>
    <property type="evidence" value="ECO:0007669"/>
    <property type="project" value="TreeGrafter"/>
</dbReference>
<dbReference type="InterPro" id="IPR001356">
    <property type="entry name" value="HD"/>
</dbReference>
<dbReference type="AlphaFoldDB" id="A0AAV9EUL8"/>
<accession>A0AAV9EUL8</accession>
<dbReference type="CDD" id="cd00086">
    <property type="entry name" value="homeodomain"/>
    <property type="match status" value="1"/>
</dbReference>
<gene>
    <name evidence="13" type="primary">HOX16</name>
    <name evidence="13" type="ORF">QJS10_CPA05g01945</name>
</gene>
<evidence type="ECO:0000256" key="7">
    <source>
        <dbReference type="ARBA" id="ARBA00025748"/>
    </source>
</evidence>
<reference evidence="13" key="1">
    <citation type="journal article" date="2023" name="Nat. Commun.">
        <title>Diploid and tetraploid genomes of Acorus and the evolution of monocots.</title>
        <authorList>
            <person name="Ma L."/>
            <person name="Liu K.W."/>
            <person name="Li Z."/>
            <person name="Hsiao Y.Y."/>
            <person name="Qi Y."/>
            <person name="Fu T."/>
            <person name="Tang G.D."/>
            <person name="Zhang D."/>
            <person name="Sun W.H."/>
            <person name="Liu D.K."/>
            <person name="Li Y."/>
            <person name="Chen G.Z."/>
            <person name="Liu X.D."/>
            <person name="Liao X.Y."/>
            <person name="Jiang Y.T."/>
            <person name="Yu X."/>
            <person name="Hao Y."/>
            <person name="Huang J."/>
            <person name="Zhao X.W."/>
            <person name="Ke S."/>
            <person name="Chen Y.Y."/>
            <person name="Wu W.L."/>
            <person name="Hsu J.L."/>
            <person name="Lin Y.F."/>
            <person name="Huang M.D."/>
            <person name="Li C.Y."/>
            <person name="Huang L."/>
            <person name="Wang Z.W."/>
            <person name="Zhao X."/>
            <person name="Zhong W.Y."/>
            <person name="Peng D.H."/>
            <person name="Ahmad S."/>
            <person name="Lan S."/>
            <person name="Zhang J.S."/>
            <person name="Tsai W.C."/>
            <person name="Van de Peer Y."/>
            <person name="Liu Z.J."/>
        </authorList>
    </citation>
    <scope>NUCLEOTIDE SEQUENCE</scope>
    <source>
        <strain evidence="13">CP</strain>
    </source>
</reference>
<feature type="DNA-binding region" description="Homeobox" evidence="8">
    <location>
        <begin position="62"/>
        <end position="121"/>
    </location>
</feature>
<dbReference type="GO" id="GO:0043565">
    <property type="term" value="F:sequence-specific DNA binding"/>
    <property type="evidence" value="ECO:0007669"/>
    <property type="project" value="InterPro"/>
</dbReference>
<evidence type="ECO:0000256" key="10">
    <source>
        <dbReference type="RuleBase" id="RU369038"/>
    </source>
</evidence>
<evidence type="ECO:0000313" key="14">
    <source>
        <dbReference type="Proteomes" id="UP001180020"/>
    </source>
</evidence>
<keyword evidence="4 8" id="KW-0371">Homeobox</keyword>
<keyword evidence="14" id="KW-1185">Reference proteome</keyword>
<dbReference type="GO" id="GO:0005634">
    <property type="term" value="C:nucleus"/>
    <property type="evidence" value="ECO:0007669"/>
    <property type="project" value="UniProtKB-SubCell"/>
</dbReference>
<organism evidence="13 14">
    <name type="scientific">Acorus calamus</name>
    <name type="common">Sweet flag</name>
    <dbReference type="NCBI Taxonomy" id="4465"/>
    <lineage>
        <taxon>Eukaryota</taxon>
        <taxon>Viridiplantae</taxon>
        <taxon>Streptophyta</taxon>
        <taxon>Embryophyta</taxon>
        <taxon>Tracheophyta</taxon>
        <taxon>Spermatophyta</taxon>
        <taxon>Magnoliopsida</taxon>
        <taxon>Liliopsida</taxon>
        <taxon>Acoraceae</taxon>
        <taxon>Acorus</taxon>
    </lineage>
</organism>